<reference evidence="9 10" key="1">
    <citation type="submission" date="2015-09" db="EMBL/GenBank/DDBJ databases">
        <title>Host preference determinants of Valsa canker pathogens revealed by comparative genomics.</title>
        <authorList>
            <person name="Yin Z."/>
            <person name="Huang L."/>
        </authorList>
    </citation>
    <scope>NUCLEOTIDE SEQUENCE [LARGE SCALE GENOMIC DNA]</scope>
    <source>
        <strain evidence="9 10">YSFL</strain>
    </source>
</reference>
<evidence type="ECO:0000256" key="1">
    <source>
        <dbReference type="ARBA" id="ARBA00004141"/>
    </source>
</evidence>
<evidence type="ECO:0000256" key="2">
    <source>
        <dbReference type="ARBA" id="ARBA00022692"/>
    </source>
</evidence>
<dbReference type="InterPro" id="IPR049326">
    <property type="entry name" value="Rhodopsin_dom_fungi"/>
</dbReference>
<evidence type="ECO:0000256" key="6">
    <source>
        <dbReference type="SAM" id="MobiDB-lite"/>
    </source>
</evidence>
<feature type="transmembrane region" description="Helical" evidence="7">
    <location>
        <begin position="31"/>
        <end position="50"/>
    </location>
</feature>
<dbReference type="Proteomes" id="UP000284375">
    <property type="component" value="Unassembled WGS sequence"/>
</dbReference>
<dbReference type="AlphaFoldDB" id="A0A423WFX4"/>
<feature type="transmembrane region" description="Helical" evidence="7">
    <location>
        <begin position="110"/>
        <end position="135"/>
    </location>
</feature>
<feature type="transmembrane region" description="Helical" evidence="7">
    <location>
        <begin position="147"/>
        <end position="173"/>
    </location>
</feature>
<proteinExistence type="inferred from homology"/>
<comment type="caution">
    <text evidence="9">The sequence shown here is derived from an EMBL/GenBank/DDBJ whole genome shotgun (WGS) entry which is preliminary data.</text>
</comment>
<accession>A0A423WFX4</accession>
<dbReference type="PANTHER" id="PTHR33048:SF55">
    <property type="entry name" value="INTEGRAL MEMBRANE PROTEIN"/>
    <property type="match status" value="1"/>
</dbReference>
<evidence type="ECO:0000259" key="8">
    <source>
        <dbReference type="Pfam" id="PF20684"/>
    </source>
</evidence>
<evidence type="ECO:0000256" key="5">
    <source>
        <dbReference type="ARBA" id="ARBA00038359"/>
    </source>
</evidence>
<comment type="similarity">
    <text evidence="5">Belongs to the SAT4 family.</text>
</comment>
<feature type="transmembrane region" description="Helical" evidence="7">
    <location>
        <begin position="62"/>
        <end position="90"/>
    </location>
</feature>
<dbReference type="InterPro" id="IPR052337">
    <property type="entry name" value="SAT4-like"/>
</dbReference>
<keyword evidence="2 7" id="KW-0812">Transmembrane</keyword>
<keyword evidence="3 7" id="KW-1133">Transmembrane helix</keyword>
<evidence type="ECO:0000256" key="4">
    <source>
        <dbReference type="ARBA" id="ARBA00023136"/>
    </source>
</evidence>
<sequence length="313" mass="34969">MAERVDGFVLKARWEDASEIPTTPFQQSMLAVIYLIAGIAFITYCLRMYSKINSKQTGLEDWLVTAAMVINTINVSLMVAVFLVVIFQTIPIAAYWDRTLTVKHSINAAAFGMSTFIFTIVTDVLVLAIPIYTFMGLKVNMATKLGVIMIFLTGGLVTIIGILRVIAFANFFWNPGYDFTNSWGPSYSSIEPNVAIFAACIPALRPLLRNWFPRIFSQSSSKQTGSYQKQRDYGNPRSGNSRSIQLHDMGQTRAEVHSGLSRDNSQDEINTSTGIMMTTMVDVSYDERTMSRKGSNETGRLERAYNPEPRTAI</sequence>
<dbReference type="EMBL" id="LJZO01000005">
    <property type="protein sequence ID" value="ROW02342.1"/>
    <property type="molecule type" value="Genomic_DNA"/>
</dbReference>
<evidence type="ECO:0000313" key="9">
    <source>
        <dbReference type="EMBL" id="ROW02342.1"/>
    </source>
</evidence>
<feature type="region of interest" description="Disordered" evidence="6">
    <location>
        <begin position="222"/>
        <end position="313"/>
    </location>
</feature>
<evidence type="ECO:0000256" key="3">
    <source>
        <dbReference type="ARBA" id="ARBA00022989"/>
    </source>
</evidence>
<gene>
    <name evidence="9" type="ORF">VSDG_02413</name>
</gene>
<dbReference type="OrthoDB" id="5283415at2759"/>
<dbReference type="PANTHER" id="PTHR33048">
    <property type="entry name" value="PTH11-LIKE INTEGRAL MEMBRANE PROTEIN (AFU_ORTHOLOGUE AFUA_5G11245)"/>
    <property type="match status" value="1"/>
</dbReference>
<organism evidence="9 10">
    <name type="scientific">Cytospora chrysosperma</name>
    <name type="common">Cytospora canker fungus</name>
    <name type="synonym">Sphaeria chrysosperma</name>
    <dbReference type="NCBI Taxonomy" id="252740"/>
    <lineage>
        <taxon>Eukaryota</taxon>
        <taxon>Fungi</taxon>
        <taxon>Dikarya</taxon>
        <taxon>Ascomycota</taxon>
        <taxon>Pezizomycotina</taxon>
        <taxon>Sordariomycetes</taxon>
        <taxon>Sordariomycetidae</taxon>
        <taxon>Diaporthales</taxon>
        <taxon>Cytosporaceae</taxon>
        <taxon>Cytospora</taxon>
    </lineage>
</organism>
<feature type="compositionally biased region" description="Polar residues" evidence="6">
    <location>
        <begin position="261"/>
        <end position="276"/>
    </location>
</feature>
<evidence type="ECO:0000256" key="7">
    <source>
        <dbReference type="SAM" id="Phobius"/>
    </source>
</evidence>
<name>A0A423WFX4_CYTCH</name>
<feature type="domain" description="Rhodopsin" evidence="8">
    <location>
        <begin position="46"/>
        <end position="209"/>
    </location>
</feature>
<comment type="subcellular location">
    <subcellularLocation>
        <location evidence="1">Membrane</location>
        <topology evidence="1">Multi-pass membrane protein</topology>
    </subcellularLocation>
</comment>
<keyword evidence="4 7" id="KW-0472">Membrane</keyword>
<dbReference type="STRING" id="252740.A0A423WFX4"/>
<evidence type="ECO:0000313" key="10">
    <source>
        <dbReference type="Proteomes" id="UP000284375"/>
    </source>
</evidence>
<dbReference type="Pfam" id="PF20684">
    <property type="entry name" value="Fung_rhodopsin"/>
    <property type="match status" value="1"/>
</dbReference>
<keyword evidence="10" id="KW-1185">Reference proteome</keyword>
<protein>
    <recommendedName>
        <fullName evidence="8">Rhodopsin domain-containing protein</fullName>
    </recommendedName>
</protein>
<dbReference type="GO" id="GO:0016020">
    <property type="term" value="C:membrane"/>
    <property type="evidence" value="ECO:0007669"/>
    <property type="project" value="UniProtKB-SubCell"/>
</dbReference>